<sequence>MPSPVVDLRGGRTQYLPATNLGEYDMIDNVSNTVDSFKKPRLDPDVGTERSRVKVRSCYKVLSMIYKLLSTFRY</sequence>
<proteinExistence type="predicted"/>
<reference evidence="1" key="2">
    <citation type="submission" date="2020-11" db="EMBL/GenBank/DDBJ databases">
        <authorList>
            <person name="McCartney M.A."/>
            <person name="Auch B."/>
            <person name="Kono T."/>
            <person name="Mallez S."/>
            <person name="Becker A."/>
            <person name="Gohl D.M."/>
            <person name="Silverstein K.A.T."/>
            <person name="Koren S."/>
            <person name="Bechman K.B."/>
            <person name="Herman A."/>
            <person name="Abrahante J.E."/>
            <person name="Garbe J."/>
        </authorList>
    </citation>
    <scope>NUCLEOTIDE SEQUENCE</scope>
    <source>
        <strain evidence="1">Duluth1</strain>
        <tissue evidence="1">Whole animal</tissue>
    </source>
</reference>
<evidence type="ECO:0000313" key="1">
    <source>
        <dbReference type="EMBL" id="KAH3793674.1"/>
    </source>
</evidence>
<protein>
    <submittedName>
        <fullName evidence="1">Uncharacterized protein</fullName>
    </submittedName>
</protein>
<dbReference type="AlphaFoldDB" id="A0A9D4F7A7"/>
<gene>
    <name evidence="1" type="ORF">DPMN_147192</name>
</gene>
<name>A0A9D4F7A7_DREPO</name>
<reference evidence="1" key="1">
    <citation type="journal article" date="2019" name="bioRxiv">
        <title>The Genome of the Zebra Mussel, Dreissena polymorpha: A Resource for Invasive Species Research.</title>
        <authorList>
            <person name="McCartney M.A."/>
            <person name="Auch B."/>
            <person name="Kono T."/>
            <person name="Mallez S."/>
            <person name="Zhang Y."/>
            <person name="Obille A."/>
            <person name="Becker A."/>
            <person name="Abrahante J.E."/>
            <person name="Garbe J."/>
            <person name="Badalamenti J.P."/>
            <person name="Herman A."/>
            <person name="Mangelson H."/>
            <person name="Liachko I."/>
            <person name="Sullivan S."/>
            <person name="Sone E.D."/>
            <person name="Koren S."/>
            <person name="Silverstein K.A.T."/>
            <person name="Beckman K.B."/>
            <person name="Gohl D.M."/>
        </authorList>
    </citation>
    <scope>NUCLEOTIDE SEQUENCE</scope>
    <source>
        <strain evidence="1">Duluth1</strain>
        <tissue evidence="1">Whole animal</tissue>
    </source>
</reference>
<comment type="caution">
    <text evidence="1">The sequence shown here is derived from an EMBL/GenBank/DDBJ whole genome shotgun (WGS) entry which is preliminary data.</text>
</comment>
<dbReference type="EMBL" id="JAIWYP010000007">
    <property type="protein sequence ID" value="KAH3793674.1"/>
    <property type="molecule type" value="Genomic_DNA"/>
</dbReference>
<dbReference type="Proteomes" id="UP000828390">
    <property type="component" value="Unassembled WGS sequence"/>
</dbReference>
<evidence type="ECO:0000313" key="2">
    <source>
        <dbReference type="Proteomes" id="UP000828390"/>
    </source>
</evidence>
<accession>A0A9D4F7A7</accession>
<keyword evidence="2" id="KW-1185">Reference proteome</keyword>
<organism evidence="1 2">
    <name type="scientific">Dreissena polymorpha</name>
    <name type="common">Zebra mussel</name>
    <name type="synonym">Mytilus polymorpha</name>
    <dbReference type="NCBI Taxonomy" id="45954"/>
    <lineage>
        <taxon>Eukaryota</taxon>
        <taxon>Metazoa</taxon>
        <taxon>Spiralia</taxon>
        <taxon>Lophotrochozoa</taxon>
        <taxon>Mollusca</taxon>
        <taxon>Bivalvia</taxon>
        <taxon>Autobranchia</taxon>
        <taxon>Heteroconchia</taxon>
        <taxon>Euheterodonta</taxon>
        <taxon>Imparidentia</taxon>
        <taxon>Neoheterodontei</taxon>
        <taxon>Myida</taxon>
        <taxon>Dreissenoidea</taxon>
        <taxon>Dreissenidae</taxon>
        <taxon>Dreissena</taxon>
    </lineage>
</organism>